<evidence type="ECO:0000313" key="2">
    <source>
        <dbReference type="Proteomes" id="UP001215956"/>
    </source>
</evidence>
<evidence type="ECO:0000313" key="1">
    <source>
        <dbReference type="EMBL" id="MDF0592374.1"/>
    </source>
</evidence>
<dbReference type="Proteomes" id="UP001215956">
    <property type="component" value="Unassembled WGS sequence"/>
</dbReference>
<reference evidence="1 2" key="1">
    <citation type="submission" date="2023-03" db="EMBL/GenBank/DDBJ databases">
        <title>Whole genome sequencing of Methanotrichaceae archaeon M04Ac.</title>
        <authorList>
            <person name="Khomyakova M.A."/>
            <person name="Merkel A.Y."/>
            <person name="Slobodkin A.I."/>
        </authorList>
    </citation>
    <scope>NUCLEOTIDE SEQUENCE [LARGE SCALE GENOMIC DNA]</scope>
    <source>
        <strain evidence="1 2">M04Ac</strain>
    </source>
</reference>
<proteinExistence type="predicted"/>
<dbReference type="RefSeq" id="WP_316968084.1">
    <property type="nucleotide sequence ID" value="NZ_JARFPL010000004.1"/>
</dbReference>
<accession>A0ABT5XCD6</accession>
<keyword evidence="2" id="KW-1185">Reference proteome</keyword>
<comment type="caution">
    <text evidence="1">The sequence shown here is derived from an EMBL/GenBank/DDBJ whole genome shotgun (WGS) entry which is preliminary data.</text>
</comment>
<name>A0ABT5XCD6_9EURY</name>
<gene>
    <name evidence="1" type="ORF">P0O24_02100</name>
</gene>
<organism evidence="1 2">
    <name type="scientific">Candidatus Methanocrinis alkalitolerans</name>
    <dbReference type="NCBI Taxonomy" id="3033395"/>
    <lineage>
        <taxon>Archaea</taxon>
        <taxon>Methanobacteriati</taxon>
        <taxon>Methanobacteriota</taxon>
        <taxon>Stenosarchaea group</taxon>
        <taxon>Methanomicrobia</taxon>
        <taxon>Methanotrichales</taxon>
        <taxon>Methanotrichaceae</taxon>
        <taxon>Methanocrinis</taxon>
    </lineage>
</organism>
<sequence length="98" mass="10970">MGVAELERFSELVPHLLGTPHKKIFWVDYDEEAGVLYFSFKRSSHVDNTEDDVIIRCEKGEMVWGLQTSTPQKGPAPKGTGHDPILGIRAACPRADIY</sequence>
<dbReference type="EMBL" id="JARFPL010000004">
    <property type="protein sequence ID" value="MDF0592374.1"/>
    <property type="molecule type" value="Genomic_DNA"/>
</dbReference>
<protein>
    <submittedName>
        <fullName evidence="1">DUF2283 domain-containing protein</fullName>
    </submittedName>
</protein>